<dbReference type="NCBIfam" id="TIGR00453">
    <property type="entry name" value="ispD"/>
    <property type="match status" value="1"/>
</dbReference>
<evidence type="ECO:0000313" key="5">
    <source>
        <dbReference type="Proteomes" id="UP000528322"/>
    </source>
</evidence>
<keyword evidence="1 3" id="KW-0808">Transferase</keyword>
<dbReference type="PANTHER" id="PTHR32125:SF4">
    <property type="entry name" value="2-C-METHYL-D-ERYTHRITOL 4-PHOSPHATE CYTIDYLYLTRANSFERASE, CHLOROPLASTIC"/>
    <property type="match status" value="1"/>
</dbReference>
<dbReference type="Gene3D" id="3.90.550.10">
    <property type="entry name" value="Spore Coat Polysaccharide Biosynthesis Protein SpsA, Chain A"/>
    <property type="match status" value="1"/>
</dbReference>
<organism evidence="4 5">
    <name type="scientific">Desulfurispira natronophila</name>
    <dbReference type="NCBI Taxonomy" id="682562"/>
    <lineage>
        <taxon>Bacteria</taxon>
        <taxon>Pseudomonadati</taxon>
        <taxon>Chrysiogenota</taxon>
        <taxon>Chrysiogenia</taxon>
        <taxon>Chrysiogenales</taxon>
        <taxon>Chrysiogenaceae</taxon>
        <taxon>Desulfurispira</taxon>
    </lineage>
</organism>
<dbReference type="HAMAP" id="MF_00108">
    <property type="entry name" value="IspD"/>
    <property type="match status" value="1"/>
</dbReference>
<dbReference type="Pfam" id="PF01128">
    <property type="entry name" value="IspD"/>
    <property type="match status" value="1"/>
</dbReference>
<accession>A0A7W8DHF5</accession>
<dbReference type="RefSeq" id="WP_183732785.1">
    <property type="nucleotide sequence ID" value="NZ_JACHID010000010.1"/>
</dbReference>
<dbReference type="PANTHER" id="PTHR32125">
    <property type="entry name" value="2-C-METHYL-D-ERYTHRITOL 4-PHOSPHATE CYTIDYLYLTRANSFERASE, CHLOROPLASTIC"/>
    <property type="match status" value="1"/>
</dbReference>
<feature type="site" description="Positions MEP for the nucleophilic attack" evidence="3">
    <location>
        <position position="155"/>
    </location>
</feature>
<dbReference type="InterPro" id="IPR050088">
    <property type="entry name" value="IspD/TarI_cytidylyltransf_bact"/>
</dbReference>
<feature type="site" description="Positions MEP for the nucleophilic attack" evidence="3">
    <location>
        <position position="208"/>
    </location>
</feature>
<reference evidence="4 5" key="1">
    <citation type="submission" date="2020-08" db="EMBL/GenBank/DDBJ databases">
        <title>Genomic Encyclopedia of Type Strains, Phase IV (KMG-IV): sequencing the most valuable type-strain genomes for metagenomic binning, comparative biology and taxonomic classification.</title>
        <authorList>
            <person name="Goeker M."/>
        </authorList>
    </citation>
    <scope>NUCLEOTIDE SEQUENCE [LARGE SCALE GENOMIC DNA]</scope>
    <source>
        <strain evidence="4 5">DSM 22071</strain>
    </source>
</reference>
<feature type="site" description="Transition state stabilizer" evidence="3">
    <location>
        <position position="15"/>
    </location>
</feature>
<dbReference type="GO" id="GO:0050518">
    <property type="term" value="F:2-C-methyl-D-erythritol 4-phosphate cytidylyltransferase activity"/>
    <property type="evidence" value="ECO:0007669"/>
    <property type="project" value="UniProtKB-UniRule"/>
</dbReference>
<dbReference type="FunFam" id="3.90.550.10:FF:000003">
    <property type="entry name" value="2-C-methyl-D-erythritol 4-phosphate cytidylyltransferase"/>
    <property type="match status" value="1"/>
</dbReference>
<keyword evidence="3" id="KW-0414">Isoprene biosynthesis</keyword>
<dbReference type="UniPathway" id="UPA00056">
    <property type="reaction ID" value="UER00093"/>
</dbReference>
<comment type="caution">
    <text evidence="4">The sequence shown here is derived from an EMBL/GenBank/DDBJ whole genome shotgun (WGS) entry which is preliminary data.</text>
</comment>
<evidence type="ECO:0000256" key="2">
    <source>
        <dbReference type="ARBA" id="ARBA00022695"/>
    </source>
</evidence>
<evidence type="ECO:0000256" key="1">
    <source>
        <dbReference type="ARBA" id="ARBA00022679"/>
    </source>
</evidence>
<comment type="pathway">
    <text evidence="3">Isoprenoid biosynthesis; isopentenyl diphosphate biosynthesis via DXP pathway; isopentenyl diphosphate from 1-deoxy-D-xylulose 5-phosphate: step 2/6.</text>
</comment>
<comment type="function">
    <text evidence="3">Catalyzes the formation of 4-diphosphocytidyl-2-C-methyl-D-erythritol from CTP and 2-C-methyl-D-erythritol 4-phosphate (MEP).</text>
</comment>
<feature type="site" description="Transition state stabilizer" evidence="3">
    <location>
        <position position="22"/>
    </location>
</feature>
<protein>
    <recommendedName>
        <fullName evidence="3">2-C-methyl-D-erythritol 4-phosphate cytidylyltransferase</fullName>
        <ecNumber evidence="3">2.7.7.60</ecNumber>
    </recommendedName>
    <alternativeName>
        <fullName evidence="3">4-diphosphocytidyl-2C-methyl-D-erythritol synthase</fullName>
    </alternativeName>
    <alternativeName>
        <fullName evidence="3">MEP cytidylyltransferase</fullName>
        <shortName evidence="3">MCT</shortName>
    </alternativeName>
</protein>
<keyword evidence="2 3" id="KW-0548">Nucleotidyltransferase</keyword>
<gene>
    <name evidence="3" type="primary">ispD</name>
    <name evidence="4" type="ORF">HNR37_001714</name>
</gene>
<evidence type="ECO:0000256" key="3">
    <source>
        <dbReference type="HAMAP-Rule" id="MF_00108"/>
    </source>
</evidence>
<dbReference type="EC" id="2.7.7.60" evidence="3"/>
<comment type="catalytic activity">
    <reaction evidence="3">
        <text>2-C-methyl-D-erythritol 4-phosphate + CTP + H(+) = 4-CDP-2-C-methyl-D-erythritol + diphosphate</text>
        <dbReference type="Rhea" id="RHEA:13429"/>
        <dbReference type="ChEBI" id="CHEBI:15378"/>
        <dbReference type="ChEBI" id="CHEBI:33019"/>
        <dbReference type="ChEBI" id="CHEBI:37563"/>
        <dbReference type="ChEBI" id="CHEBI:57823"/>
        <dbReference type="ChEBI" id="CHEBI:58262"/>
        <dbReference type="EC" id="2.7.7.60"/>
    </reaction>
</comment>
<evidence type="ECO:0000313" key="4">
    <source>
        <dbReference type="EMBL" id="MBB5022379.1"/>
    </source>
</evidence>
<keyword evidence="5" id="KW-1185">Reference proteome</keyword>
<dbReference type="GO" id="GO:0019288">
    <property type="term" value="P:isopentenyl diphosphate biosynthetic process, methylerythritol 4-phosphate pathway"/>
    <property type="evidence" value="ECO:0007669"/>
    <property type="project" value="UniProtKB-UniRule"/>
</dbReference>
<dbReference type="AlphaFoldDB" id="A0A7W8DHF5"/>
<proteinExistence type="inferred from homology"/>
<dbReference type="Proteomes" id="UP000528322">
    <property type="component" value="Unassembled WGS sequence"/>
</dbReference>
<dbReference type="SUPFAM" id="SSF53448">
    <property type="entry name" value="Nucleotide-diphospho-sugar transferases"/>
    <property type="match status" value="1"/>
</dbReference>
<dbReference type="EMBL" id="JACHID010000010">
    <property type="protein sequence ID" value="MBB5022379.1"/>
    <property type="molecule type" value="Genomic_DNA"/>
</dbReference>
<sequence>MERVALILAGGTGQRMGSAVPKQYLELSGRPVLQHTLQRFVDFCFFQRFVLVHRCEDQAWIEGILRQVETKYPVHLALAGSHRAESVLNGLEAVPSSVSGQVYIHDGVRPFVQRFHLEALSECLQQYAGAILACPAHDTVKEVARFPSIARTLDRRSLYLAQTPQAFELETIRHALRRGTEGLTDDASALERDGVDVAVVEGSRSNIKITTPEDMLLAEAILGQQEKNKRSL</sequence>
<dbReference type="InterPro" id="IPR029044">
    <property type="entry name" value="Nucleotide-diphossugar_trans"/>
</dbReference>
<dbReference type="CDD" id="cd02516">
    <property type="entry name" value="CDP-ME_synthetase"/>
    <property type="match status" value="1"/>
</dbReference>
<dbReference type="InterPro" id="IPR034683">
    <property type="entry name" value="IspD/TarI"/>
</dbReference>
<comment type="similarity">
    <text evidence="3">Belongs to the IspD/TarI cytidylyltransferase family. IspD subfamily.</text>
</comment>
<dbReference type="InterPro" id="IPR001228">
    <property type="entry name" value="IspD"/>
</dbReference>
<name>A0A7W8DHF5_9BACT</name>